<evidence type="ECO:0000313" key="2">
    <source>
        <dbReference type="Proteomes" id="UP000276103"/>
    </source>
</evidence>
<dbReference type="EMBL" id="RSCM01000001">
    <property type="protein sequence ID" value="RUT00060.1"/>
    <property type="molecule type" value="Genomic_DNA"/>
</dbReference>
<dbReference type="AlphaFoldDB" id="A0A3S1AG14"/>
<evidence type="ECO:0000313" key="1">
    <source>
        <dbReference type="EMBL" id="RUT00060.1"/>
    </source>
</evidence>
<dbReference type="Proteomes" id="UP000276103">
    <property type="component" value="Unassembled WGS sequence"/>
</dbReference>
<sequence length="61" mass="6460">MVTPKAPNPKIPMREAGSGTEVVAAGSKKAIEKLLAFVRLKDAKESVGEESGKLPLLTNVR</sequence>
<organism evidence="1 2">
    <name type="scientific">Trichormus variabilis SAG 1403-4b</name>
    <dbReference type="NCBI Taxonomy" id="447716"/>
    <lineage>
        <taxon>Bacteria</taxon>
        <taxon>Bacillati</taxon>
        <taxon>Cyanobacteriota</taxon>
        <taxon>Cyanophyceae</taxon>
        <taxon>Nostocales</taxon>
        <taxon>Nostocaceae</taxon>
        <taxon>Trichormus</taxon>
    </lineage>
</organism>
<gene>
    <name evidence="1" type="ORF">DSM107003_06430</name>
</gene>
<accession>A0A3S1AG14</accession>
<proteinExistence type="predicted"/>
<comment type="caution">
    <text evidence="1">The sequence shown here is derived from an EMBL/GenBank/DDBJ whole genome shotgun (WGS) entry which is preliminary data.</text>
</comment>
<protein>
    <submittedName>
        <fullName evidence="1">Uncharacterized protein</fullName>
    </submittedName>
</protein>
<keyword evidence="2" id="KW-1185">Reference proteome</keyword>
<reference evidence="1 2" key="1">
    <citation type="journal article" date="2019" name="Genome Biol. Evol.">
        <title>Day and night: Metabolic profiles and evolutionary relationships of six axenic non-marine cyanobacteria.</title>
        <authorList>
            <person name="Will S.E."/>
            <person name="Henke P."/>
            <person name="Boedeker C."/>
            <person name="Huang S."/>
            <person name="Brinkmann H."/>
            <person name="Rohde M."/>
            <person name="Jarek M."/>
            <person name="Friedl T."/>
            <person name="Seufert S."/>
            <person name="Schumacher M."/>
            <person name="Overmann J."/>
            <person name="Neumann-Schaal M."/>
            <person name="Petersen J."/>
        </authorList>
    </citation>
    <scope>NUCLEOTIDE SEQUENCE [LARGE SCALE GENOMIC DNA]</scope>
    <source>
        <strain evidence="1 2">SAG 1403-4b</strain>
    </source>
</reference>
<name>A0A3S1AG14_ANAVA</name>